<keyword evidence="1" id="KW-0812">Transmembrane</keyword>
<protein>
    <recommendedName>
        <fullName evidence="4">Acid phosphatase</fullName>
    </recommendedName>
</protein>
<dbReference type="EMBL" id="CAMGYJ010000005">
    <property type="protein sequence ID" value="CAI0412233.1"/>
    <property type="molecule type" value="Genomic_DNA"/>
</dbReference>
<gene>
    <name evidence="2" type="ORF">LITE_LOCUS15460</name>
</gene>
<evidence type="ECO:0000313" key="3">
    <source>
        <dbReference type="Proteomes" id="UP001154282"/>
    </source>
</evidence>
<keyword evidence="1" id="KW-0472">Membrane</keyword>
<organism evidence="2 3">
    <name type="scientific">Linum tenue</name>
    <dbReference type="NCBI Taxonomy" id="586396"/>
    <lineage>
        <taxon>Eukaryota</taxon>
        <taxon>Viridiplantae</taxon>
        <taxon>Streptophyta</taxon>
        <taxon>Embryophyta</taxon>
        <taxon>Tracheophyta</taxon>
        <taxon>Spermatophyta</taxon>
        <taxon>Magnoliopsida</taxon>
        <taxon>eudicotyledons</taxon>
        <taxon>Gunneridae</taxon>
        <taxon>Pentapetalae</taxon>
        <taxon>rosids</taxon>
        <taxon>fabids</taxon>
        <taxon>Malpighiales</taxon>
        <taxon>Linaceae</taxon>
        <taxon>Linum</taxon>
    </lineage>
</organism>
<sequence>MSAYAHQMEREFSAGSLSSGEDSEEMRSRYVMESGFYMTSFAATMFIALLVTVGVLMISLLILLTVMLQSCENRSKGVIEQMTLQQQHTTSFLKSYHNCRSFAELNNLKSPDLLPPMCWDRIVDHHNQAAAGGEYERDLTASLWVVEGYFDGVKPSVDNGQDAVVLIDIDNSIIFNSKQFRQQVLLLRVYKKLQASGWSLVLVSRNPEKQRNATEEQLVSAGYGGWSSLVLRPEDEMEHSTTEYISRQRVLMETRGIRVAAIISSQMDALTKGPSGSGTRVFKLPNPVYYYNDYFQDFRISTELPEETVLTQ</sequence>
<dbReference type="Pfam" id="PF03767">
    <property type="entry name" value="Acid_phosphat_B"/>
    <property type="match status" value="1"/>
</dbReference>
<proteinExistence type="predicted"/>
<comment type="caution">
    <text evidence="2">The sequence shown here is derived from an EMBL/GenBank/DDBJ whole genome shotgun (WGS) entry which is preliminary data.</text>
</comment>
<dbReference type="Gene3D" id="3.40.50.1000">
    <property type="entry name" value="HAD superfamily/HAD-like"/>
    <property type="match status" value="1"/>
</dbReference>
<evidence type="ECO:0000313" key="2">
    <source>
        <dbReference type="EMBL" id="CAI0412233.1"/>
    </source>
</evidence>
<dbReference type="AlphaFoldDB" id="A0AAV0JRN3"/>
<dbReference type="Proteomes" id="UP001154282">
    <property type="component" value="Unassembled WGS sequence"/>
</dbReference>
<name>A0AAV0JRN3_9ROSI</name>
<dbReference type="PANTHER" id="PTHR31284:SF22">
    <property type="entry name" value="ACID PHOSPHATASE"/>
    <property type="match status" value="1"/>
</dbReference>
<evidence type="ECO:0000256" key="1">
    <source>
        <dbReference type="SAM" id="Phobius"/>
    </source>
</evidence>
<dbReference type="InterPro" id="IPR023214">
    <property type="entry name" value="HAD_sf"/>
</dbReference>
<evidence type="ECO:0008006" key="4">
    <source>
        <dbReference type="Google" id="ProtNLM"/>
    </source>
</evidence>
<keyword evidence="1" id="KW-1133">Transmembrane helix</keyword>
<reference evidence="2" key="1">
    <citation type="submission" date="2022-08" db="EMBL/GenBank/DDBJ databases">
        <authorList>
            <person name="Gutierrez-Valencia J."/>
        </authorList>
    </citation>
    <scope>NUCLEOTIDE SEQUENCE</scope>
</reference>
<accession>A0AAV0JRN3</accession>
<dbReference type="PANTHER" id="PTHR31284">
    <property type="entry name" value="ACID PHOSPHATASE-LIKE PROTEIN"/>
    <property type="match status" value="1"/>
</dbReference>
<keyword evidence="3" id="KW-1185">Reference proteome</keyword>
<dbReference type="InterPro" id="IPR005519">
    <property type="entry name" value="Acid_phosphat_B-like"/>
</dbReference>
<feature type="transmembrane region" description="Helical" evidence="1">
    <location>
        <begin position="36"/>
        <end position="68"/>
    </location>
</feature>